<dbReference type="OrthoDB" id="2155814at2"/>
<name>A0A511W225_9BACI</name>
<dbReference type="RefSeq" id="WP_146814841.1">
    <property type="nucleotide sequence ID" value="NZ_BJYA01000003.1"/>
</dbReference>
<dbReference type="InterPro" id="IPR011188">
    <property type="entry name" value="UPF0302"/>
</dbReference>
<organism evidence="2 3">
    <name type="scientific">Alkalibacillus haloalkaliphilus</name>
    <dbReference type="NCBI Taxonomy" id="94136"/>
    <lineage>
        <taxon>Bacteria</taxon>
        <taxon>Bacillati</taxon>
        <taxon>Bacillota</taxon>
        <taxon>Bacilli</taxon>
        <taxon>Bacillales</taxon>
        <taxon>Bacillaceae</taxon>
        <taxon>Alkalibacillus</taxon>
    </lineage>
</organism>
<sequence>MEISPLQKKAFIDWFLDHYDLPKREIVWLFDYLLKRDELLNNLHFVFEAHLCPRSMIISVQEGEERPFRFYKEHVVTNEVEKAFHDIRMNHGEPLYVEMNFEGVRNSKEYISVLEDNPFLPDDYYLEDSDYKEIDLLLNYVANEQYILELKSKIDQALDEGDLKSFNFYSSLLNNQQAEDQNRR</sequence>
<proteinExistence type="predicted"/>
<dbReference type="Pfam" id="PF08864">
    <property type="entry name" value="UPF0302"/>
    <property type="match status" value="1"/>
</dbReference>
<dbReference type="InterPro" id="IPR014963">
    <property type="entry name" value="UPF0302_N"/>
</dbReference>
<feature type="domain" description="UPF0302" evidence="1">
    <location>
        <begin position="7"/>
        <end position="110"/>
    </location>
</feature>
<dbReference type="Proteomes" id="UP000321440">
    <property type="component" value="Unassembled WGS sequence"/>
</dbReference>
<dbReference type="AlphaFoldDB" id="A0A511W225"/>
<reference evidence="2 3" key="1">
    <citation type="submission" date="2019-07" db="EMBL/GenBank/DDBJ databases">
        <title>Whole genome shotgun sequence of Alkalibacillus haloalkaliphilus NBRC 103110.</title>
        <authorList>
            <person name="Hosoyama A."/>
            <person name="Uohara A."/>
            <person name="Ohji S."/>
            <person name="Ichikawa N."/>
        </authorList>
    </citation>
    <scope>NUCLEOTIDE SEQUENCE [LARGE SCALE GENOMIC DNA]</scope>
    <source>
        <strain evidence="2 3">NBRC 103110</strain>
    </source>
</reference>
<comment type="caution">
    <text evidence="2">The sequence shown here is derived from an EMBL/GenBank/DDBJ whole genome shotgun (WGS) entry which is preliminary data.</text>
</comment>
<dbReference type="Gene3D" id="3.40.1530.30">
    <property type="entry name" value="Uncharacterised family UPF0302, N-terminal domain"/>
    <property type="match status" value="1"/>
</dbReference>
<keyword evidence="3" id="KW-1185">Reference proteome</keyword>
<dbReference type="EMBL" id="BJYA01000003">
    <property type="protein sequence ID" value="GEN45150.1"/>
    <property type="molecule type" value="Genomic_DNA"/>
</dbReference>
<accession>A0A511W225</accession>
<dbReference type="PIRSF" id="PIRSF007165">
    <property type="entry name" value="UCP007165"/>
    <property type="match status" value="1"/>
</dbReference>
<evidence type="ECO:0000313" key="2">
    <source>
        <dbReference type="EMBL" id="GEN45150.1"/>
    </source>
</evidence>
<evidence type="ECO:0000259" key="1">
    <source>
        <dbReference type="Pfam" id="PF08864"/>
    </source>
</evidence>
<dbReference type="InterPro" id="IPR027393">
    <property type="entry name" value="Virus_scaffolding_prot_C"/>
</dbReference>
<dbReference type="InterPro" id="IPR038091">
    <property type="entry name" value="UPF0302_N_sf"/>
</dbReference>
<evidence type="ECO:0000313" key="3">
    <source>
        <dbReference type="Proteomes" id="UP000321440"/>
    </source>
</evidence>
<dbReference type="NCBIfam" id="NF002965">
    <property type="entry name" value="PRK03636.1"/>
    <property type="match status" value="1"/>
</dbReference>
<protein>
    <submittedName>
        <fullName evidence="2">UPF0302 protein YpiB</fullName>
    </submittedName>
</protein>
<dbReference type="Gene3D" id="4.10.810.10">
    <property type="entry name" value="Virus Scaffolding Protein, Chain A"/>
    <property type="match status" value="1"/>
</dbReference>
<gene>
    <name evidence="2" type="primary">ypiB</name>
    <name evidence="2" type="ORF">AHA02nite_09260</name>
</gene>